<dbReference type="InterPro" id="IPR002195">
    <property type="entry name" value="Dihydroorotase_CS"/>
</dbReference>
<dbReference type="NCBIfam" id="NF006688">
    <property type="entry name" value="PRK09236.1"/>
    <property type="match status" value="1"/>
</dbReference>
<dbReference type="Pfam" id="PF01979">
    <property type="entry name" value="Amidohydro_1"/>
    <property type="match status" value="1"/>
</dbReference>
<evidence type="ECO:0000313" key="7">
    <source>
        <dbReference type="EMBL" id="PKQ60806.1"/>
    </source>
</evidence>
<dbReference type="GO" id="GO:0006145">
    <property type="term" value="P:purine nucleobase catabolic process"/>
    <property type="evidence" value="ECO:0007669"/>
    <property type="project" value="TreeGrafter"/>
</dbReference>
<dbReference type="Gene3D" id="3.20.20.140">
    <property type="entry name" value="Metal-dependent hydrolases"/>
    <property type="match status" value="1"/>
</dbReference>
<dbReference type="Gene3D" id="2.30.40.10">
    <property type="entry name" value="Urease, subunit C, domain 1"/>
    <property type="match status" value="1"/>
</dbReference>
<evidence type="ECO:0000256" key="3">
    <source>
        <dbReference type="ARBA" id="ARBA00010286"/>
    </source>
</evidence>
<reference evidence="7 8" key="1">
    <citation type="journal article" date="2017" name="Front. Microbiol.">
        <title>Labilibaculum manganireducens gen. nov., sp. nov. and Labilibaculum filiforme sp. nov., Novel Bacteroidetes Isolated from Subsurface Sediments of the Baltic Sea.</title>
        <authorList>
            <person name="Vandieken V."/>
            <person name="Marshall I.P."/>
            <person name="Niemann H."/>
            <person name="Engelen B."/>
            <person name="Cypionka H."/>
        </authorList>
    </citation>
    <scope>NUCLEOTIDE SEQUENCE [LARGE SCALE GENOMIC DNA]</scope>
    <source>
        <strain evidence="7 8">59.16B</strain>
    </source>
</reference>
<dbReference type="InterPro" id="IPR032466">
    <property type="entry name" value="Metal_Hydrolase"/>
</dbReference>
<dbReference type="EMBL" id="MVDD01000021">
    <property type="protein sequence ID" value="PKQ60806.1"/>
    <property type="molecule type" value="Genomic_DNA"/>
</dbReference>
<comment type="caution">
    <text evidence="7">The sequence shown here is derived from an EMBL/GenBank/DDBJ whole genome shotgun (WGS) entry which is preliminary data.</text>
</comment>
<evidence type="ECO:0000256" key="4">
    <source>
        <dbReference type="ARBA" id="ARBA00022723"/>
    </source>
</evidence>
<comment type="cofactor">
    <cofactor evidence="1">
        <name>Zn(2+)</name>
        <dbReference type="ChEBI" id="CHEBI:29105"/>
    </cofactor>
</comment>
<sequence>MSTYLIKNALIINEGKKFAGSVLVKDQFIEEIFTSEPELTDKTWTVIDAAGSLLIPGVIDDQVHFRDPGMPQKGDLYTESRAAVAGGTTSFMDMPNVKPQTVTQELLTARYELGAEKSLANYSFYMGATNTNLDEILKTDPKTVCGIKIFMGSSTGNMLVDDIETLSQIFEKSQLLIATHCEDSPTIDKNQAEYQKKYGDDIPMEYHGIIRSAEACYKSSSKAIELAKKYNTRLHILHLSSAMEMDLFDNSIPAKEKRITSEVCVHHLWFDDQDYKTKKSRIRWNPAIKTKKDQDALWKALLDDRLDVVATDHAPHTTEEKDGNYMQAAGGGPLVQHSLVAMMEQARRGKISMEKVVEKMCHTPAEIFQVEKRGFIRKGYYADLVLLKEEDWTATNANSLYKCGWTPFDGETFQYKVDKTFVNGHLAYNNGVFNENKKGMRLSFER</sequence>
<keyword evidence="5" id="KW-0378">Hydrolase</keyword>
<evidence type="ECO:0000256" key="2">
    <source>
        <dbReference type="ARBA" id="ARBA00002368"/>
    </source>
</evidence>
<dbReference type="CDD" id="cd01318">
    <property type="entry name" value="DHOase_IIb"/>
    <property type="match status" value="1"/>
</dbReference>
<dbReference type="GO" id="GO:0046872">
    <property type="term" value="F:metal ion binding"/>
    <property type="evidence" value="ECO:0007669"/>
    <property type="project" value="UniProtKB-KW"/>
</dbReference>
<comment type="function">
    <text evidence="2">Catalyzes the reversible cyclization of carbamoyl aspartate to dihydroorotate.</text>
</comment>
<dbReference type="AlphaFoldDB" id="A0A2N3HRX1"/>
<keyword evidence="4" id="KW-0479">Metal-binding</keyword>
<dbReference type="Proteomes" id="UP000233535">
    <property type="component" value="Unassembled WGS sequence"/>
</dbReference>
<evidence type="ECO:0000256" key="5">
    <source>
        <dbReference type="ARBA" id="ARBA00022801"/>
    </source>
</evidence>
<dbReference type="SUPFAM" id="SSF51556">
    <property type="entry name" value="Metallo-dependent hydrolases"/>
    <property type="match status" value="1"/>
</dbReference>
<dbReference type="PROSITE" id="PS00483">
    <property type="entry name" value="DIHYDROOROTASE_2"/>
    <property type="match status" value="1"/>
</dbReference>
<dbReference type="PANTHER" id="PTHR43668">
    <property type="entry name" value="ALLANTOINASE"/>
    <property type="match status" value="1"/>
</dbReference>
<evidence type="ECO:0000313" key="8">
    <source>
        <dbReference type="Proteomes" id="UP000233535"/>
    </source>
</evidence>
<feature type="domain" description="Amidohydrolase-related" evidence="6">
    <location>
        <begin position="54"/>
        <end position="426"/>
    </location>
</feature>
<evidence type="ECO:0000256" key="1">
    <source>
        <dbReference type="ARBA" id="ARBA00001947"/>
    </source>
</evidence>
<evidence type="ECO:0000259" key="6">
    <source>
        <dbReference type="Pfam" id="PF01979"/>
    </source>
</evidence>
<protein>
    <submittedName>
        <fullName evidence="7">Dihydroorotase</fullName>
    </submittedName>
</protein>
<dbReference type="OrthoDB" id="9765462at2"/>
<dbReference type="InterPro" id="IPR006680">
    <property type="entry name" value="Amidohydro-rel"/>
</dbReference>
<proteinExistence type="inferred from homology"/>
<dbReference type="InterPro" id="IPR050138">
    <property type="entry name" value="DHOase/Allantoinase_Hydrolase"/>
</dbReference>
<dbReference type="PANTHER" id="PTHR43668:SF4">
    <property type="entry name" value="ALLANTOINASE"/>
    <property type="match status" value="1"/>
</dbReference>
<dbReference type="SUPFAM" id="SSF51338">
    <property type="entry name" value="Composite domain of metallo-dependent hydrolases"/>
    <property type="match status" value="1"/>
</dbReference>
<dbReference type="GO" id="GO:0005737">
    <property type="term" value="C:cytoplasm"/>
    <property type="evidence" value="ECO:0007669"/>
    <property type="project" value="TreeGrafter"/>
</dbReference>
<organism evidence="7 8">
    <name type="scientific">Labilibaculum filiforme</name>
    <dbReference type="NCBI Taxonomy" id="1940526"/>
    <lineage>
        <taxon>Bacteria</taxon>
        <taxon>Pseudomonadati</taxon>
        <taxon>Bacteroidota</taxon>
        <taxon>Bacteroidia</taxon>
        <taxon>Marinilabiliales</taxon>
        <taxon>Marinifilaceae</taxon>
        <taxon>Labilibaculum</taxon>
    </lineage>
</organism>
<dbReference type="InterPro" id="IPR011059">
    <property type="entry name" value="Metal-dep_hydrolase_composite"/>
</dbReference>
<keyword evidence="8" id="KW-1185">Reference proteome</keyword>
<gene>
    <name evidence="7" type="ORF">BZG02_18220</name>
</gene>
<dbReference type="GO" id="GO:0004038">
    <property type="term" value="F:allantoinase activity"/>
    <property type="evidence" value="ECO:0007669"/>
    <property type="project" value="TreeGrafter"/>
</dbReference>
<accession>A0A2N3HRX1</accession>
<name>A0A2N3HRX1_9BACT</name>
<comment type="similarity">
    <text evidence="3">Belongs to the metallo-dependent hydrolases superfamily. DHOase family. Class I DHOase subfamily.</text>
</comment>
<dbReference type="RefSeq" id="WP_101263193.1">
    <property type="nucleotide sequence ID" value="NZ_MVDD01000021.1"/>
</dbReference>